<evidence type="ECO:0000313" key="4">
    <source>
        <dbReference type="EMBL" id="KFC79137.1"/>
    </source>
</evidence>
<dbReference type="SUPFAM" id="SSF82649">
    <property type="entry name" value="SufE/NifU"/>
    <property type="match status" value="1"/>
</dbReference>
<comment type="caution">
    <text evidence="4">The sequence shown here is derived from an EMBL/GenBank/DDBJ whole genome shotgun (WGS) entry which is preliminary data.</text>
</comment>
<dbReference type="InterPro" id="IPR017763">
    <property type="entry name" value="Cysteine_desulfurase_CsdE"/>
</dbReference>
<organism evidence="4 5">
    <name type="scientific">Ewingella americana (strain ATCC 33852 / DSM 4580 / CCUG 14506 / JCM 5911 / LMG 7869 / NCTC 12157 / CDC 1468-78)</name>
    <dbReference type="NCBI Taxonomy" id="910964"/>
    <lineage>
        <taxon>Bacteria</taxon>
        <taxon>Pseudomonadati</taxon>
        <taxon>Pseudomonadota</taxon>
        <taxon>Gammaproteobacteria</taxon>
        <taxon>Enterobacterales</taxon>
        <taxon>Yersiniaceae</taxon>
        <taxon>Ewingella</taxon>
    </lineage>
</organism>
<feature type="active site" description="Cysteine persulfide intermediate" evidence="2">
    <location>
        <position position="57"/>
    </location>
</feature>
<feature type="domain" description="Fe-S metabolism associated" evidence="3">
    <location>
        <begin position="18"/>
        <end position="134"/>
    </location>
</feature>
<dbReference type="PANTHER" id="PTHR43597">
    <property type="entry name" value="SULFUR ACCEPTOR PROTEIN CSDE"/>
    <property type="match status" value="1"/>
</dbReference>
<evidence type="ECO:0000256" key="1">
    <source>
        <dbReference type="ARBA" id="ARBA00010282"/>
    </source>
</evidence>
<comment type="similarity">
    <text evidence="1">Belongs to the SufE family.</text>
</comment>
<dbReference type="OrthoDB" id="9799320at2"/>
<evidence type="ECO:0000313" key="5">
    <source>
        <dbReference type="Proteomes" id="UP000028640"/>
    </source>
</evidence>
<dbReference type="EMBL" id="JMPJ01000065">
    <property type="protein sequence ID" value="KFC79137.1"/>
    <property type="molecule type" value="Genomic_DNA"/>
</dbReference>
<dbReference type="Gene3D" id="3.90.1010.10">
    <property type="match status" value="1"/>
</dbReference>
<dbReference type="PANTHER" id="PTHR43597:SF5">
    <property type="entry name" value="SUFE-LIKE PROTEIN 2, CHLOROPLASTIC"/>
    <property type="match status" value="1"/>
</dbReference>
<dbReference type="STRING" id="910964.GEAM_2940"/>
<keyword evidence="5" id="KW-1185">Reference proteome</keyword>
<dbReference type="EC" id="2.8.1.7" evidence="4"/>
<accession>A0A085G5Z2</accession>
<dbReference type="RefSeq" id="WP_034792838.1">
    <property type="nucleotide sequence ID" value="NZ_JMPJ01000065.1"/>
</dbReference>
<evidence type="ECO:0000259" key="3">
    <source>
        <dbReference type="Pfam" id="PF02657"/>
    </source>
</evidence>
<dbReference type="eggNOG" id="COG2166">
    <property type="taxonomic scope" value="Bacteria"/>
</dbReference>
<dbReference type="Proteomes" id="UP000028640">
    <property type="component" value="Unassembled WGS sequence"/>
</dbReference>
<dbReference type="NCBIfam" id="TIGR03391">
    <property type="entry name" value="FeS_syn_CsdE"/>
    <property type="match status" value="1"/>
</dbReference>
<keyword evidence="4" id="KW-0808">Transferase</keyword>
<gene>
    <name evidence="4" type="primary">csdE</name>
    <name evidence="4" type="ORF">GEAM_2940</name>
</gene>
<protein>
    <submittedName>
        <fullName evidence="4">Cysteine desulfurase sulfur acceptor protein</fullName>
        <ecNumber evidence="4">2.8.1.7</ecNumber>
    </submittedName>
</protein>
<dbReference type="InterPro" id="IPR003808">
    <property type="entry name" value="Fe-S_metab-assoc_dom"/>
</dbReference>
<proteinExistence type="inferred from homology"/>
<name>A0A085G5Z2_EWIA3</name>
<dbReference type="Pfam" id="PF02657">
    <property type="entry name" value="SufE"/>
    <property type="match status" value="1"/>
</dbReference>
<dbReference type="GO" id="GO:0031071">
    <property type="term" value="F:cysteine desulfurase activity"/>
    <property type="evidence" value="ECO:0007669"/>
    <property type="project" value="UniProtKB-EC"/>
</dbReference>
<reference evidence="4 5" key="1">
    <citation type="submission" date="2014-05" db="EMBL/GenBank/DDBJ databases">
        <title>ATOL: Assembling a taxonomically balanced genome-scale reconstruction of the evolutionary history of the Enterobacteriaceae.</title>
        <authorList>
            <person name="Plunkett G.III."/>
            <person name="Neeno-Eckwall E.C."/>
            <person name="Glasner J.D."/>
            <person name="Perna N.T."/>
        </authorList>
    </citation>
    <scope>NUCLEOTIDE SEQUENCE [LARGE SCALE GENOMIC DNA]</scope>
    <source>
        <strain evidence="4 5">ATCC 33852</strain>
    </source>
</reference>
<sequence length="144" mass="15705">MLAPHPFGHEITSQSLSETFSGLRQWEDRYRQLILLAKKVPALDPQLKTADIELSGCENRVWLGGELEENGGMHFYGDSEGRIVKGLLAVILTTVEGKTPKEILQTDPLALFDTLGLREQLSTSRASGLSALAAGVLALARQYA</sequence>
<dbReference type="GeneID" id="78381728"/>
<evidence type="ECO:0000256" key="2">
    <source>
        <dbReference type="PIRSR" id="PIRSR617763-1"/>
    </source>
</evidence>
<dbReference type="AlphaFoldDB" id="A0A085G5Z2"/>